<dbReference type="EMBL" id="CP011541">
    <property type="protein sequence ID" value="AKK02120.1"/>
    <property type="molecule type" value="Genomic_DNA"/>
</dbReference>
<feature type="domain" description="N-acetyltransferase" evidence="3">
    <location>
        <begin position="8"/>
        <end position="164"/>
    </location>
</feature>
<dbReference type="Pfam" id="PF00583">
    <property type="entry name" value="Acetyltransf_1"/>
    <property type="match status" value="1"/>
</dbReference>
<dbReference type="OrthoDB" id="4553064at2"/>
<organism evidence="4 5">
    <name type="scientific">Corynebacterium epidermidicanis</name>
    <dbReference type="NCBI Taxonomy" id="1050174"/>
    <lineage>
        <taxon>Bacteria</taxon>
        <taxon>Bacillati</taxon>
        <taxon>Actinomycetota</taxon>
        <taxon>Actinomycetes</taxon>
        <taxon>Mycobacteriales</taxon>
        <taxon>Corynebacteriaceae</taxon>
        <taxon>Corynebacterium</taxon>
    </lineage>
</organism>
<gene>
    <name evidence="4" type="ORF">CEPID_01155</name>
</gene>
<sequence length="164" mass="18122">MSSKEDVLDLRIATESDRTYIARLNFLTETFGDEHGTIGEDFEEEFVYYVQGWQPEQGAVIAWRGAIPAGGAWLRPGTDDRHGFGHVREGIPEVAIAVEERYKGQGLGTALLNRATELAGELGYAGISLSVHPDNARAHRLYLHLGFQDTGIVREGHAVLVKEF</sequence>
<dbReference type="STRING" id="1050174.CEPID_01155"/>
<dbReference type="InterPro" id="IPR000182">
    <property type="entry name" value="GNAT_dom"/>
</dbReference>
<reference evidence="4 5" key="1">
    <citation type="submission" date="2015-05" db="EMBL/GenBank/DDBJ databases">
        <title>Complete genome sequence of Corynebacterium epidermidicanis DSM 45586, isolated from the skin of a dog suffering from pruritus.</title>
        <authorList>
            <person name="Ruckert C."/>
            <person name="Albersmeier A."/>
            <person name="Winkler A."/>
            <person name="Tauch A."/>
        </authorList>
    </citation>
    <scope>NUCLEOTIDE SEQUENCE [LARGE SCALE GENOMIC DNA]</scope>
    <source>
        <strain evidence="4 5">DSM 45586</strain>
    </source>
</reference>
<dbReference type="RefSeq" id="WP_047241248.1">
    <property type="nucleotide sequence ID" value="NZ_CP011541.1"/>
</dbReference>
<keyword evidence="5" id="KW-1185">Reference proteome</keyword>
<dbReference type="PATRIC" id="fig|1050174.4.peg.235"/>
<name>A0A0G3GNK5_9CORY</name>
<dbReference type="GO" id="GO:0016747">
    <property type="term" value="F:acyltransferase activity, transferring groups other than amino-acyl groups"/>
    <property type="evidence" value="ECO:0007669"/>
    <property type="project" value="InterPro"/>
</dbReference>
<dbReference type="Gene3D" id="3.40.630.30">
    <property type="match status" value="1"/>
</dbReference>
<evidence type="ECO:0000313" key="4">
    <source>
        <dbReference type="EMBL" id="AKK02120.1"/>
    </source>
</evidence>
<protein>
    <submittedName>
        <fullName evidence="4">Acetyltransferase</fullName>
    </submittedName>
</protein>
<proteinExistence type="predicted"/>
<evidence type="ECO:0000259" key="3">
    <source>
        <dbReference type="PROSITE" id="PS51186"/>
    </source>
</evidence>
<dbReference type="PROSITE" id="PS51186">
    <property type="entry name" value="GNAT"/>
    <property type="match status" value="1"/>
</dbReference>
<keyword evidence="1 4" id="KW-0808">Transferase</keyword>
<dbReference type="KEGG" id="cei:CEPID_01155"/>
<dbReference type="Proteomes" id="UP000035368">
    <property type="component" value="Chromosome"/>
</dbReference>
<evidence type="ECO:0000313" key="5">
    <source>
        <dbReference type="Proteomes" id="UP000035368"/>
    </source>
</evidence>
<dbReference type="InterPro" id="IPR016181">
    <property type="entry name" value="Acyl_CoA_acyltransferase"/>
</dbReference>
<dbReference type="AlphaFoldDB" id="A0A0G3GNK5"/>
<evidence type="ECO:0000256" key="2">
    <source>
        <dbReference type="ARBA" id="ARBA00023315"/>
    </source>
</evidence>
<dbReference type="InterPro" id="IPR050680">
    <property type="entry name" value="YpeA/RimI_acetyltransf"/>
</dbReference>
<dbReference type="PANTHER" id="PTHR43420">
    <property type="entry name" value="ACETYLTRANSFERASE"/>
    <property type="match status" value="1"/>
</dbReference>
<accession>A0A0G3GNK5</accession>
<dbReference type="CDD" id="cd04301">
    <property type="entry name" value="NAT_SF"/>
    <property type="match status" value="1"/>
</dbReference>
<keyword evidence="2" id="KW-0012">Acyltransferase</keyword>
<dbReference type="SUPFAM" id="SSF55729">
    <property type="entry name" value="Acyl-CoA N-acyltransferases (Nat)"/>
    <property type="match status" value="1"/>
</dbReference>
<evidence type="ECO:0000256" key="1">
    <source>
        <dbReference type="ARBA" id="ARBA00022679"/>
    </source>
</evidence>